<gene>
    <name evidence="2" type="ORF">WA026_020068</name>
</gene>
<feature type="domain" description="ATPase AAA-type core" evidence="1">
    <location>
        <begin position="1"/>
        <end position="120"/>
    </location>
</feature>
<dbReference type="InterPro" id="IPR052267">
    <property type="entry name" value="N-DRC_Component"/>
</dbReference>
<dbReference type="EMBL" id="JARQZJ010000044">
    <property type="protein sequence ID" value="KAK9877836.1"/>
    <property type="molecule type" value="Genomic_DNA"/>
</dbReference>
<dbReference type="SUPFAM" id="SSF52540">
    <property type="entry name" value="P-loop containing nucleoside triphosphate hydrolases"/>
    <property type="match status" value="1"/>
</dbReference>
<dbReference type="PANTHER" id="PTHR14690:SF0">
    <property type="entry name" value="IQ MOTIF CONTAINING WITH AAA DOMAIN 1"/>
    <property type="match status" value="1"/>
</dbReference>
<dbReference type="AlphaFoldDB" id="A0AAW1UAW8"/>
<sequence length="239" mass="27569">MLVHAICTETGATLFDLSPSNIVGKYPGKSGLIMLMHMVMKVSKLFQPSVIYMNDAEKPFIKRTPKTDKTDPKRLKKDLPKLIKYLTPEDKIILIGVSRNPWECEQRLLQSVYQKFILVPRLDYSSRFTIWTSLLNKYSAAGWQFDTTIITKLSDGYTVGAIVATIKEVLTVKRTLQLLVHPLHPFELVNSLCSKNPVYKEEEEALDTWWLKTPMYRRRMRAIELFKEEVAESQGTKIN</sequence>
<evidence type="ECO:0000313" key="2">
    <source>
        <dbReference type="EMBL" id="KAK9877836.1"/>
    </source>
</evidence>
<dbReference type="Pfam" id="PF00004">
    <property type="entry name" value="AAA"/>
    <property type="match status" value="1"/>
</dbReference>
<accession>A0AAW1UAW8</accession>
<keyword evidence="3" id="KW-1185">Reference proteome</keyword>
<evidence type="ECO:0000313" key="3">
    <source>
        <dbReference type="Proteomes" id="UP001431783"/>
    </source>
</evidence>
<dbReference type="Proteomes" id="UP001431783">
    <property type="component" value="Unassembled WGS sequence"/>
</dbReference>
<dbReference type="GO" id="GO:0016887">
    <property type="term" value="F:ATP hydrolysis activity"/>
    <property type="evidence" value="ECO:0007669"/>
    <property type="project" value="InterPro"/>
</dbReference>
<dbReference type="PANTHER" id="PTHR14690">
    <property type="entry name" value="IQ MOTIF CONTAINING WITH AAA DOMAIN 1"/>
    <property type="match status" value="1"/>
</dbReference>
<dbReference type="Gene3D" id="3.40.50.300">
    <property type="entry name" value="P-loop containing nucleotide triphosphate hydrolases"/>
    <property type="match status" value="1"/>
</dbReference>
<dbReference type="InterPro" id="IPR003959">
    <property type="entry name" value="ATPase_AAA_core"/>
</dbReference>
<organism evidence="2 3">
    <name type="scientific">Henosepilachna vigintioctopunctata</name>
    <dbReference type="NCBI Taxonomy" id="420089"/>
    <lineage>
        <taxon>Eukaryota</taxon>
        <taxon>Metazoa</taxon>
        <taxon>Ecdysozoa</taxon>
        <taxon>Arthropoda</taxon>
        <taxon>Hexapoda</taxon>
        <taxon>Insecta</taxon>
        <taxon>Pterygota</taxon>
        <taxon>Neoptera</taxon>
        <taxon>Endopterygota</taxon>
        <taxon>Coleoptera</taxon>
        <taxon>Polyphaga</taxon>
        <taxon>Cucujiformia</taxon>
        <taxon>Coccinelloidea</taxon>
        <taxon>Coccinellidae</taxon>
        <taxon>Epilachninae</taxon>
        <taxon>Epilachnini</taxon>
        <taxon>Henosepilachna</taxon>
    </lineage>
</organism>
<comment type="caution">
    <text evidence="2">The sequence shown here is derived from an EMBL/GenBank/DDBJ whole genome shotgun (WGS) entry which is preliminary data.</text>
</comment>
<evidence type="ECO:0000259" key="1">
    <source>
        <dbReference type="Pfam" id="PF00004"/>
    </source>
</evidence>
<proteinExistence type="predicted"/>
<protein>
    <recommendedName>
        <fullName evidence="1">ATPase AAA-type core domain-containing protein</fullName>
    </recommendedName>
</protein>
<dbReference type="GO" id="GO:0005524">
    <property type="term" value="F:ATP binding"/>
    <property type="evidence" value="ECO:0007669"/>
    <property type="project" value="InterPro"/>
</dbReference>
<dbReference type="InterPro" id="IPR027417">
    <property type="entry name" value="P-loop_NTPase"/>
</dbReference>
<name>A0AAW1UAW8_9CUCU</name>
<reference evidence="2 3" key="1">
    <citation type="submission" date="2023-03" db="EMBL/GenBank/DDBJ databases">
        <title>Genome insight into feeding habits of ladybird beetles.</title>
        <authorList>
            <person name="Li H.-S."/>
            <person name="Huang Y.-H."/>
            <person name="Pang H."/>
        </authorList>
    </citation>
    <scope>NUCLEOTIDE SEQUENCE [LARGE SCALE GENOMIC DNA]</scope>
    <source>
        <strain evidence="2">SYSU_2023b</strain>
        <tissue evidence="2">Whole body</tissue>
    </source>
</reference>